<organism evidence="2 3">
    <name type="scientific">Prevotella micans F0438</name>
    <dbReference type="NCBI Taxonomy" id="883158"/>
    <lineage>
        <taxon>Bacteria</taxon>
        <taxon>Pseudomonadati</taxon>
        <taxon>Bacteroidota</taxon>
        <taxon>Bacteroidia</taxon>
        <taxon>Bacteroidales</taxon>
        <taxon>Prevotellaceae</taxon>
        <taxon>Prevotella</taxon>
    </lineage>
</organism>
<name>H1Q1J1_9BACT</name>
<dbReference type="AlphaFoldDB" id="H1Q1J1"/>
<gene>
    <name evidence="2" type="ORF">HMPREF9140_00779</name>
</gene>
<dbReference type="EMBL" id="AGWK01000026">
    <property type="protein sequence ID" value="EHO71838.1"/>
    <property type="molecule type" value="Genomic_DNA"/>
</dbReference>
<evidence type="ECO:0000256" key="1">
    <source>
        <dbReference type="SAM" id="MobiDB-lite"/>
    </source>
</evidence>
<dbReference type="RefSeq" id="WP_006951873.1">
    <property type="nucleotide sequence ID" value="NZ_JH594521.1"/>
</dbReference>
<comment type="caution">
    <text evidence="2">The sequence shown here is derived from an EMBL/GenBank/DDBJ whole genome shotgun (WGS) entry which is preliminary data.</text>
</comment>
<dbReference type="HOGENOM" id="CLU_057108_1_0_10"/>
<dbReference type="Proteomes" id="UP000016023">
    <property type="component" value="Unassembled WGS sequence"/>
</dbReference>
<keyword evidence="3" id="KW-1185">Reference proteome</keyword>
<protein>
    <submittedName>
        <fullName evidence="2">Uncharacterized protein</fullName>
    </submittedName>
</protein>
<accession>H1Q1J1</accession>
<proteinExistence type="predicted"/>
<dbReference type="PATRIC" id="fig|883158.3.peg.787"/>
<dbReference type="Pfam" id="PF19775">
    <property type="entry name" value="DUF6261"/>
    <property type="match status" value="1"/>
</dbReference>
<feature type="region of interest" description="Disordered" evidence="1">
    <location>
        <begin position="239"/>
        <end position="297"/>
    </location>
</feature>
<sequence length="297" mass="32909">MKNKRLKIVGSNSVRFDNAHHTGYHRALYDIVTAADKQKLHVTDEMLKEWKQCISLEEDISRETAASIYTQQLVEKDKERDTVLSFIFGTIDVNRHSAIKAMQDASKVLSLTLKPYRQIQKEGFTEETALVVGMLHDLDKYSAEVMQLGLNASIGQLSTLNTEYEKLLVQRRTSETASALPPSKVARPKTDEAWDAVADQIYASYLFAATDADRDFIAHLITDINKTSSDFKEIHNMTTAQRAAAKKKKGGKDGKKPSDPKKPDSGKKPDGGGGKKPDGGGGTPKPDREEDPGEDQM</sequence>
<feature type="compositionally biased region" description="Basic and acidic residues" evidence="1">
    <location>
        <begin position="251"/>
        <end position="278"/>
    </location>
</feature>
<dbReference type="STRING" id="883158.HMPREF9140_00779"/>
<dbReference type="InterPro" id="IPR046228">
    <property type="entry name" value="DUF6261"/>
</dbReference>
<evidence type="ECO:0000313" key="2">
    <source>
        <dbReference type="EMBL" id="EHO71838.1"/>
    </source>
</evidence>
<reference evidence="2 3" key="1">
    <citation type="submission" date="2011-12" db="EMBL/GenBank/DDBJ databases">
        <title>The Genome Sequence of Prevotella micans F0438.</title>
        <authorList>
            <consortium name="The Broad Institute Genome Sequencing Platform"/>
            <person name="Earl A."/>
            <person name="Ward D."/>
            <person name="Feldgarden M."/>
            <person name="Gevers D."/>
            <person name="Izard J."/>
            <person name="Baranova O.V."/>
            <person name="Blanton J.M."/>
            <person name="Wade W.G."/>
            <person name="Dewhirst F.E."/>
            <person name="Young S.K."/>
            <person name="Zeng Q."/>
            <person name="Gargeya S."/>
            <person name="Fitzgerald M."/>
            <person name="Haas B."/>
            <person name="Abouelleil A."/>
            <person name="Alvarado L."/>
            <person name="Arachchi H.M."/>
            <person name="Berlin A."/>
            <person name="Chapman S.B."/>
            <person name="Gearin G."/>
            <person name="Goldberg J."/>
            <person name="Griggs A."/>
            <person name="Gujja S."/>
            <person name="Hansen M."/>
            <person name="Heiman D."/>
            <person name="Howarth C."/>
            <person name="Larimer J."/>
            <person name="Lui A."/>
            <person name="MacDonald P.J.P."/>
            <person name="McCowen C."/>
            <person name="Montmayeur A."/>
            <person name="Murphy C."/>
            <person name="Neiman D."/>
            <person name="Pearson M."/>
            <person name="Priest M."/>
            <person name="Roberts A."/>
            <person name="Saif S."/>
            <person name="Shea T."/>
            <person name="Sisk P."/>
            <person name="Stolte C."/>
            <person name="Sykes S."/>
            <person name="Wortman J."/>
            <person name="Nusbaum C."/>
            <person name="Birren B."/>
        </authorList>
    </citation>
    <scope>NUCLEOTIDE SEQUENCE [LARGE SCALE GENOMIC DNA]</scope>
    <source>
        <strain evidence="2 3">F0438</strain>
    </source>
</reference>
<evidence type="ECO:0000313" key="3">
    <source>
        <dbReference type="Proteomes" id="UP000016023"/>
    </source>
</evidence>